<organism evidence="7 8">
    <name type="scientific">Sphaerosporella brunnea</name>
    <dbReference type="NCBI Taxonomy" id="1250544"/>
    <lineage>
        <taxon>Eukaryota</taxon>
        <taxon>Fungi</taxon>
        <taxon>Dikarya</taxon>
        <taxon>Ascomycota</taxon>
        <taxon>Pezizomycotina</taxon>
        <taxon>Pezizomycetes</taxon>
        <taxon>Pezizales</taxon>
        <taxon>Pyronemataceae</taxon>
        <taxon>Sphaerosporella</taxon>
    </lineage>
</organism>
<keyword evidence="3" id="KW-1133">Transmembrane helix</keyword>
<dbReference type="AlphaFoldDB" id="A0A5J5ERD2"/>
<dbReference type="InParanoid" id="A0A5J5ERD2"/>
<feature type="domain" description="Peptidase M28" evidence="6">
    <location>
        <begin position="490"/>
        <end position="671"/>
    </location>
</feature>
<evidence type="ECO:0000313" key="7">
    <source>
        <dbReference type="EMBL" id="KAA8901307.1"/>
    </source>
</evidence>
<sequence length="876" mass="96927">MMLGNEQQHLAPIPSYEEATSDYGGADEEGGERLNLLNRSGTSQSSSSAPPTRRDGYRPPYVESVRSSSDSSFLSAFNSPRSSAESLQREMVQMEVMEGEIEEQRRRGSGGLRAFSKRFSSSLSAISLPRNPFRGLRCRMPNVPPVPCLSNMNSAALVPVYRLIAVVVALIVVYVLLATDVLSFRSVGQEYLGPFDPESVRSYAEHGIDKDRIKHWLEYISSFDHMAGTEGDFVLAKYIQGQLSSFGQKTERMQYDVYLNYPTPGGRRVWMDEPKWEAQLEEPVLKESPHDKRPSENTLVFHGHSKKGNVKGPVIYANYGSREDFQKLKAQGIEVNGAIALIRNGGRNSDLGIKIKAAEEEGVVGVLAFSDPKTEGWDWPDSAVMRGSVSLTSLLPGDVLSPGWPSLPGASDRLSHHNNKALVNIPSLPLSYKDTRPLLQAIKGKGKKVDDDWVGGVPHVDEYWTGAVGSSPVVNLQNENYENYRQPVWNVLGEIQGTDRLEEKIVIGNHRDAWCFGASDPNSGTAIMLEVARVLGKMMEFGWKPLRTIVFANWDAKEYNLIGSTEFVEEAGPGVKDNVIAYINLDAAVTGTQFTAAGSPSMQYVVKKVLGRVSDPLTHKLYNDTWNSEDMPGLGAGGDYTAFQHYAGISSVDLSFSGKGYPAHSCFDNFAWTKDIGDPGFIYHETLGKIVILLLLELSDHAIIPLDMMAYWHAINKHWKELQSWVKQKVDASAGQGAKLNLDPLKNAVNTALGHIMKFTQMNEGWMGQDVDGLYVELDDWAVSQRRSRSIRMGNFDKHLLDVTKGGGVPGRLWFKHMIMAPQADNAHEVEYFPGVRAAVNQGHWDVAQSEVDKVADLIKRASRKLLDEVSDSSPT</sequence>
<dbReference type="Proteomes" id="UP000326924">
    <property type="component" value="Unassembled WGS sequence"/>
</dbReference>
<evidence type="ECO:0000259" key="5">
    <source>
        <dbReference type="Pfam" id="PF04253"/>
    </source>
</evidence>
<protein>
    <submittedName>
        <fullName evidence="7">Uncharacterized protein</fullName>
    </submittedName>
</protein>
<accession>A0A5J5ERD2</accession>
<feature type="domain" description="Transferrin receptor-like dimerisation" evidence="5">
    <location>
        <begin position="740"/>
        <end position="866"/>
    </location>
</feature>
<dbReference type="FunFam" id="3.40.630.10:FF:000101">
    <property type="entry name" value="N-acetylated alpha-linked acidic dipeptidase like 1"/>
    <property type="match status" value="1"/>
</dbReference>
<dbReference type="Pfam" id="PF04389">
    <property type="entry name" value="Peptidase_M28"/>
    <property type="match status" value="1"/>
</dbReference>
<dbReference type="EMBL" id="VXIS01000146">
    <property type="protein sequence ID" value="KAA8901307.1"/>
    <property type="molecule type" value="Genomic_DNA"/>
</dbReference>
<dbReference type="InterPro" id="IPR007365">
    <property type="entry name" value="TFR-like_dimer_dom"/>
</dbReference>
<feature type="region of interest" description="Disordered" evidence="2">
    <location>
        <begin position="1"/>
        <end position="65"/>
    </location>
</feature>
<evidence type="ECO:0000313" key="8">
    <source>
        <dbReference type="Proteomes" id="UP000326924"/>
    </source>
</evidence>
<dbReference type="CDD" id="cd08022">
    <property type="entry name" value="M28_PSMA_like"/>
    <property type="match status" value="1"/>
</dbReference>
<dbReference type="Pfam" id="PF04253">
    <property type="entry name" value="TFR_dimer"/>
    <property type="match status" value="1"/>
</dbReference>
<keyword evidence="8" id="KW-1185">Reference proteome</keyword>
<evidence type="ECO:0000256" key="2">
    <source>
        <dbReference type="SAM" id="MobiDB-lite"/>
    </source>
</evidence>
<dbReference type="SUPFAM" id="SSF47672">
    <property type="entry name" value="Transferrin receptor-like dimerisation domain"/>
    <property type="match status" value="1"/>
</dbReference>
<dbReference type="Pfam" id="PF02225">
    <property type="entry name" value="PA"/>
    <property type="match status" value="1"/>
</dbReference>
<evidence type="ECO:0000259" key="4">
    <source>
        <dbReference type="Pfam" id="PF02225"/>
    </source>
</evidence>
<dbReference type="InterPro" id="IPR036757">
    <property type="entry name" value="TFR-like_dimer_dom_sf"/>
</dbReference>
<gene>
    <name evidence="7" type="ORF">FN846DRAFT_122994</name>
</gene>
<comment type="similarity">
    <text evidence="1">Belongs to the peptidase M28 family. M28B subfamily.</text>
</comment>
<dbReference type="PANTHER" id="PTHR10404">
    <property type="entry name" value="N-ACETYLATED-ALPHA-LINKED ACIDIC DIPEPTIDASE"/>
    <property type="match status" value="1"/>
</dbReference>
<reference evidence="7 8" key="1">
    <citation type="submission" date="2019-09" db="EMBL/GenBank/DDBJ databases">
        <title>Draft genome of the ectomycorrhizal ascomycete Sphaerosporella brunnea.</title>
        <authorList>
            <consortium name="DOE Joint Genome Institute"/>
            <person name="Benucci G.M."/>
            <person name="Marozzi G."/>
            <person name="Antonielli L."/>
            <person name="Sanchez S."/>
            <person name="Marco P."/>
            <person name="Wang X."/>
            <person name="Falini L.B."/>
            <person name="Barry K."/>
            <person name="Haridas S."/>
            <person name="Lipzen A."/>
            <person name="Labutti K."/>
            <person name="Grigoriev I.V."/>
            <person name="Murat C."/>
            <person name="Martin F."/>
            <person name="Albertini E."/>
            <person name="Donnini D."/>
            <person name="Bonito G."/>
        </authorList>
    </citation>
    <scope>NUCLEOTIDE SEQUENCE [LARGE SCALE GENOMIC DNA]</scope>
    <source>
        <strain evidence="7 8">Sb_GMNB300</strain>
    </source>
</reference>
<dbReference type="InterPro" id="IPR003137">
    <property type="entry name" value="PA_domain"/>
</dbReference>
<dbReference type="GO" id="GO:0004180">
    <property type="term" value="F:carboxypeptidase activity"/>
    <property type="evidence" value="ECO:0007669"/>
    <property type="project" value="TreeGrafter"/>
</dbReference>
<comment type="caution">
    <text evidence="7">The sequence shown here is derived from an EMBL/GenBank/DDBJ whole genome shotgun (WGS) entry which is preliminary data.</text>
</comment>
<evidence type="ECO:0000256" key="1">
    <source>
        <dbReference type="ARBA" id="ARBA00005634"/>
    </source>
</evidence>
<dbReference type="InterPro" id="IPR046450">
    <property type="entry name" value="PA_dom_sf"/>
</dbReference>
<dbReference type="PANTHER" id="PTHR10404:SF71">
    <property type="entry name" value="CARBOXYPEPTIDASE TRE2, PUTATIVE (AFU_ORTHOLOGUE AFUA_3G10650)-RELATED"/>
    <property type="match status" value="1"/>
</dbReference>
<name>A0A5J5ERD2_9PEZI</name>
<dbReference type="InterPro" id="IPR007484">
    <property type="entry name" value="Peptidase_M28"/>
</dbReference>
<feature type="transmembrane region" description="Helical" evidence="3">
    <location>
        <begin position="160"/>
        <end position="177"/>
    </location>
</feature>
<dbReference type="OrthoDB" id="5841748at2759"/>
<dbReference type="Gene3D" id="3.40.630.10">
    <property type="entry name" value="Zn peptidases"/>
    <property type="match status" value="1"/>
</dbReference>
<evidence type="ECO:0000256" key="3">
    <source>
        <dbReference type="SAM" id="Phobius"/>
    </source>
</evidence>
<dbReference type="SUPFAM" id="SSF52025">
    <property type="entry name" value="PA domain"/>
    <property type="match status" value="1"/>
</dbReference>
<dbReference type="Gene3D" id="1.20.930.40">
    <property type="entry name" value="Transferrin receptor-like, dimerisation domain"/>
    <property type="match status" value="1"/>
</dbReference>
<dbReference type="SUPFAM" id="SSF53187">
    <property type="entry name" value="Zn-dependent exopeptidases"/>
    <property type="match status" value="1"/>
</dbReference>
<feature type="domain" description="PA" evidence="4">
    <location>
        <begin position="310"/>
        <end position="374"/>
    </location>
</feature>
<keyword evidence="3" id="KW-0812">Transmembrane</keyword>
<keyword evidence="3" id="KW-0472">Membrane</keyword>
<dbReference type="Gene3D" id="3.50.30.30">
    <property type="match status" value="1"/>
</dbReference>
<dbReference type="CDD" id="cd02121">
    <property type="entry name" value="PA_GCPII_like"/>
    <property type="match status" value="1"/>
</dbReference>
<dbReference type="InterPro" id="IPR039373">
    <property type="entry name" value="Peptidase_M28B"/>
</dbReference>
<proteinExistence type="inferred from homology"/>
<evidence type="ECO:0000259" key="6">
    <source>
        <dbReference type="Pfam" id="PF04389"/>
    </source>
</evidence>